<name>A0A1A5YM73_9BACL</name>
<organism evidence="3 4">
    <name type="scientific">Paenibacillus oryzae</name>
    <dbReference type="NCBI Taxonomy" id="1844972"/>
    <lineage>
        <taxon>Bacteria</taxon>
        <taxon>Bacillati</taxon>
        <taxon>Bacillota</taxon>
        <taxon>Bacilli</taxon>
        <taxon>Bacillales</taxon>
        <taxon>Paenibacillaceae</taxon>
        <taxon>Paenibacillus</taxon>
    </lineage>
</organism>
<keyword evidence="2" id="KW-0732">Signal</keyword>
<keyword evidence="1" id="KW-0175">Coiled coil</keyword>
<protein>
    <recommendedName>
        <fullName evidence="5">Lipoprotein</fullName>
    </recommendedName>
</protein>
<gene>
    <name evidence="3" type="ORF">A7K91_00145</name>
</gene>
<dbReference type="Proteomes" id="UP000092024">
    <property type="component" value="Unassembled WGS sequence"/>
</dbReference>
<dbReference type="STRING" id="1844972.A7K91_00145"/>
<feature type="coiled-coil region" evidence="1">
    <location>
        <begin position="234"/>
        <end position="272"/>
    </location>
</feature>
<comment type="caution">
    <text evidence="3">The sequence shown here is derived from an EMBL/GenBank/DDBJ whole genome shotgun (WGS) entry which is preliminary data.</text>
</comment>
<dbReference type="OrthoDB" id="2657915at2"/>
<evidence type="ECO:0000313" key="4">
    <source>
        <dbReference type="Proteomes" id="UP000092024"/>
    </source>
</evidence>
<evidence type="ECO:0008006" key="5">
    <source>
        <dbReference type="Google" id="ProtNLM"/>
    </source>
</evidence>
<dbReference type="PROSITE" id="PS51257">
    <property type="entry name" value="PROKAR_LIPOPROTEIN"/>
    <property type="match status" value="1"/>
</dbReference>
<evidence type="ECO:0000256" key="1">
    <source>
        <dbReference type="SAM" id="Coils"/>
    </source>
</evidence>
<accession>A0A1A5YM73</accession>
<reference evidence="3 4" key="1">
    <citation type="submission" date="2016-05" db="EMBL/GenBank/DDBJ databases">
        <title>Paenibacillus oryzae. sp. nov., isolated from the rice root.</title>
        <authorList>
            <person name="Zhang J."/>
            <person name="Zhang X."/>
        </authorList>
    </citation>
    <scope>NUCLEOTIDE SEQUENCE [LARGE SCALE GENOMIC DNA]</scope>
    <source>
        <strain evidence="3 4">1DrF-4</strain>
    </source>
</reference>
<feature type="signal peptide" evidence="2">
    <location>
        <begin position="1"/>
        <end position="20"/>
    </location>
</feature>
<evidence type="ECO:0000256" key="2">
    <source>
        <dbReference type="SAM" id="SignalP"/>
    </source>
</evidence>
<evidence type="ECO:0000313" key="3">
    <source>
        <dbReference type="EMBL" id="OBR66729.1"/>
    </source>
</evidence>
<dbReference type="EMBL" id="LYPA01000044">
    <property type="protein sequence ID" value="OBR66729.1"/>
    <property type="molecule type" value="Genomic_DNA"/>
</dbReference>
<dbReference type="AlphaFoldDB" id="A0A1A5YM73"/>
<keyword evidence="4" id="KW-1185">Reference proteome</keyword>
<dbReference type="RefSeq" id="WP_068681380.1">
    <property type="nucleotide sequence ID" value="NZ_LYPA01000044.1"/>
</dbReference>
<feature type="chain" id="PRO_5038508779" description="Lipoprotein" evidence="2">
    <location>
        <begin position="21"/>
        <end position="349"/>
    </location>
</feature>
<sequence>MKTTRSIILTALLALMVALAGCSTGKTPKASLQEAMLNTMDASSYRLSMTMQMEELELPQNGAAGLTPISMAGILKDAIIHINAQHDKEKSRTDMNLELVLPGMMEMKLTFPLIMTKDILYMKLPSIPILQIPQEVTSKYIAMDLKELAEKQGQGEINIEAQQKLGQQISAAVLKHFDDKAYFRQLKLEDANLPADIKPDKVIKFAITEEQYPQTVETLVNNVLPELVDILLANSALLETLQVEKTKLEQAKDELQNNKTELLNVLQNEVKLTALELTGAIQDDYLVHQQGRIAVDATNSDIGHHIKLDVSFTGTYSDIGKVVEFQNELPMDTITMEEVMSSIKLPFGL</sequence>
<proteinExistence type="predicted"/>